<dbReference type="AlphaFoldDB" id="A0AAF0EXJ4"/>
<comment type="similarity">
    <text evidence="1">Belongs to the isochorismatase family.</text>
</comment>
<keyword evidence="3" id="KW-0479">Metal-binding</keyword>
<dbReference type="Proteomes" id="UP001219933">
    <property type="component" value="Chromosome 5"/>
</dbReference>
<evidence type="ECO:0000313" key="10">
    <source>
        <dbReference type="Proteomes" id="UP001219933"/>
    </source>
</evidence>
<dbReference type="GO" id="GO:0008936">
    <property type="term" value="F:nicotinamidase activity"/>
    <property type="evidence" value="ECO:0007669"/>
    <property type="project" value="UniProtKB-EC"/>
</dbReference>
<dbReference type="PANTHER" id="PTHR11080:SF2">
    <property type="entry name" value="LD05707P"/>
    <property type="match status" value="1"/>
</dbReference>
<feature type="domain" description="Isochorismatase-like" evidence="8">
    <location>
        <begin position="81"/>
        <end position="152"/>
    </location>
</feature>
<dbReference type="PANTHER" id="PTHR11080">
    <property type="entry name" value="PYRAZINAMIDASE/NICOTINAMIDASE"/>
    <property type="match status" value="1"/>
</dbReference>
<organism evidence="9 10">
    <name type="scientific">Malassezia cuniculi</name>
    <dbReference type="NCBI Taxonomy" id="948313"/>
    <lineage>
        <taxon>Eukaryota</taxon>
        <taxon>Fungi</taxon>
        <taxon>Dikarya</taxon>
        <taxon>Basidiomycota</taxon>
        <taxon>Ustilaginomycotina</taxon>
        <taxon>Malasseziomycetes</taxon>
        <taxon>Malasseziales</taxon>
        <taxon>Malasseziaceae</taxon>
        <taxon>Malassezia</taxon>
    </lineage>
</organism>
<keyword evidence="10" id="KW-1185">Reference proteome</keyword>
<evidence type="ECO:0000313" key="9">
    <source>
        <dbReference type="EMBL" id="WFD36542.1"/>
    </source>
</evidence>
<dbReference type="GO" id="GO:0019363">
    <property type="term" value="P:pyridine nucleotide biosynthetic process"/>
    <property type="evidence" value="ECO:0007669"/>
    <property type="project" value="UniProtKB-KW"/>
</dbReference>
<sequence length="154" mass="16597">MHEVWGSNPVLAMRRALVIVDAQHDFIDGADDTIEQGTHGAEIHPRVADALVKVRDTPVYHVHKGCDALVDSYSGFADNAYTKFTDLPRLLYEARVDTVVICGLATDYCVRATAIDATRFGFATEVVTGAIRGVDTTTTKKALADMAAAGCKLV</sequence>
<evidence type="ECO:0000259" key="8">
    <source>
        <dbReference type="Pfam" id="PF00857"/>
    </source>
</evidence>
<dbReference type="Gene3D" id="3.40.50.850">
    <property type="entry name" value="Isochorismatase-like"/>
    <property type="match status" value="1"/>
</dbReference>
<protein>
    <recommendedName>
        <fullName evidence="6">nicotinamidase</fullName>
        <ecNumber evidence="6">3.5.1.19</ecNumber>
    </recommendedName>
    <alternativeName>
        <fullName evidence="7">Nicotinamide deamidase</fullName>
    </alternativeName>
</protein>
<dbReference type="InterPro" id="IPR036380">
    <property type="entry name" value="Isochorismatase-like_sf"/>
</dbReference>
<dbReference type="EC" id="3.5.1.19" evidence="6"/>
<dbReference type="GO" id="GO:0046872">
    <property type="term" value="F:metal ion binding"/>
    <property type="evidence" value="ECO:0007669"/>
    <property type="project" value="UniProtKB-KW"/>
</dbReference>
<evidence type="ECO:0000256" key="4">
    <source>
        <dbReference type="ARBA" id="ARBA00022801"/>
    </source>
</evidence>
<evidence type="ECO:0000256" key="6">
    <source>
        <dbReference type="ARBA" id="ARBA00039017"/>
    </source>
</evidence>
<reference evidence="9" key="1">
    <citation type="submission" date="2023-03" db="EMBL/GenBank/DDBJ databases">
        <title>Mating type loci evolution in Malassezia.</title>
        <authorList>
            <person name="Coelho M.A."/>
        </authorList>
    </citation>
    <scope>NUCLEOTIDE SEQUENCE</scope>
    <source>
        <strain evidence="9">CBS 11721</strain>
    </source>
</reference>
<evidence type="ECO:0000256" key="2">
    <source>
        <dbReference type="ARBA" id="ARBA00022642"/>
    </source>
</evidence>
<comment type="pathway">
    <text evidence="5">Cofactor biosynthesis; nicotinate biosynthesis; nicotinate from nicotinamide: step 1/1.</text>
</comment>
<evidence type="ECO:0000256" key="3">
    <source>
        <dbReference type="ARBA" id="ARBA00022723"/>
    </source>
</evidence>
<keyword evidence="2" id="KW-0662">Pyridine nucleotide biosynthesis</keyword>
<dbReference type="InterPro" id="IPR000868">
    <property type="entry name" value="Isochorismatase-like_dom"/>
</dbReference>
<gene>
    <name evidence="9" type="ORF">MCUN1_003425</name>
</gene>
<evidence type="ECO:0000256" key="7">
    <source>
        <dbReference type="ARBA" id="ARBA00043224"/>
    </source>
</evidence>
<dbReference type="EMBL" id="CP119881">
    <property type="protein sequence ID" value="WFD36542.1"/>
    <property type="molecule type" value="Genomic_DNA"/>
</dbReference>
<accession>A0AAF0EXJ4</accession>
<dbReference type="SUPFAM" id="SSF52499">
    <property type="entry name" value="Isochorismatase-like hydrolases"/>
    <property type="match status" value="1"/>
</dbReference>
<dbReference type="Pfam" id="PF00857">
    <property type="entry name" value="Isochorismatase"/>
    <property type="match status" value="1"/>
</dbReference>
<proteinExistence type="inferred from homology"/>
<dbReference type="InterPro" id="IPR052347">
    <property type="entry name" value="Isochorismatase_Nicotinamidase"/>
</dbReference>
<keyword evidence="4" id="KW-0378">Hydrolase</keyword>
<name>A0AAF0EXJ4_9BASI</name>
<evidence type="ECO:0000256" key="5">
    <source>
        <dbReference type="ARBA" id="ARBA00037900"/>
    </source>
</evidence>
<evidence type="ECO:0000256" key="1">
    <source>
        <dbReference type="ARBA" id="ARBA00006336"/>
    </source>
</evidence>